<dbReference type="SMART" id="SM00177">
    <property type="entry name" value="ARF"/>
    <property type="match status" value="1"/>
</dbReference>
<evidence type="ECO:0000256" key="9">
    <source>
        <dbReference type="ARBA" id="ARBA00022771"/>
    </source>
</evidence>
<keyword evidence="14" id="KW-0653">Protein transport</keyword>
<dbReference type="Pfam" id="PF00025">
    <property type="entry name" value="Arf"/>
    <property type="match status" value="1"/>
</dbReference>
<feature type="binding site" evidence="20">
    <location>
        <position position="338"/>
    </location>
    <ligand>
        <name>Mg(2+)</name>
        <dbReference type="ChEBI" id="CHEBI:18420"/>
    </ligand>
</feature>
<dbReference type="InterPro" id="IPR027417">
    <property type="entry name" value="P-loop_NTPase"/>
</dbReference>
<evidence type="ECO:0000256" key="6">
    <source>
        <dbReference type="ARBA" id="ARBA00022707"/>
    </source>
</evidence>
<evidence type="ECO:0000256" key="19">
    <source>
        <dbReference type="PIRSR" id="PIRSR606689-1"/>
    </source>
</evidence>
<dbReference type="PRINTS" id="PR00328">
    <property type="entry name" value="SAR1GTPBP"/>
</dbReference>
<evidence type="ECO:0000256" key="2">
    <source>
        <dbReference type="ARBA" id="ARBA00010290"/>
    </source>
</evidence>
<dbReference type="PROSITE" id="PS51417">
    <property type="entry name" value="ARF"/>
    <property type="match status" value="1"/>
</dbReference>
<keyword evidence="16 19" id="KW-0342">GTP-binding</keyword>
<keyword evidence="17" id="KW-0449">Lipoprotein</keyword>
<dbReference type="SUPFAM" id="SSF52540">
    <property type="entry name" value="P-loop containing nucleoside triphosphate hydrolases"/>
    <property type="match status" value="1"/>
</dbReference>
<sequence>MPQTKCLPLEEYQQLCLDLDRIRRETASLHQKLYHARRNLEEEKRKRRMIEHHKNLLESQINMAKKVLFHDREVNSNEDIRKKLEFLNKPEVEYTSNNLTIQDKWSDRHLTAIAETDSTGSILSDLNCLSKSEDDLDTDTIIKVQKEKKWKEYKPSGEYSINKQCGTLDKIVEFNSPDGVTVKSKAKSSVRFVPVTTQIASNKENVNSKLSKLESSSANHNFISKIVIKPETCTPCGKRIRFGKIALKCRDCPITCHTECKIQVSLISCECRKSATLFDGSVSPDIQVSIMGNMFATLFKGLFGKKEMRILMVGLDAAGKTTILYKLKLGEIVTTIPTIGFNVETVEYKNISFTVWDVGGQDKIRPLWRHYFQNTQGLIFVVDSNDRERIGEAREELMRMLAEDELRDAVLLIFANKQDLPNAMNAAEITDKLGLHSLRNRNWYIQATCATSGDGLYEGLDWLSNQLKNANR</sequence>
<keyword evidence="5" id="KW-0217">Developmental protein</keyword>
<dbReference type="InterPro" id="IPR045872">
    <property type="entry name" value="Arf1-5-like"/>
</dbReference>
<dbReference type="FunFam" id="3.40.50.300:FF:000554">
    <property type="entry name" value="ADP-ribosylation factor 1"/>
    <property type="match status" value="1"/>
</dbReference>
<protein>
    <submittedName>
        <fullName evidence="22">ARF1 factor</fullName>
    </submittedName>
</protein>
<evidence type="ECO:0000256" key="20">
    <source>
        <dbReference type="PIRSR" id="PIRSR606689-2"/>
    </source>
</evidence>
<dbReference type="GO" id="GO:0016192">
    <property type="term" value="P:vesicle-mediated transport"/>
    <property type="evidence" value="ECO:0007669"/>
    <property type="project" value="UniProtKB-KW"/>
</dbReference>
<feature type="binding site" evidence="20">
    <location>
        <position position="321"/>
    </location>
    <ligand>
        <name>Mg(2+)</name>
        <dbReference type="ChEBI" id="CHEBI:18420"/>
    </ligand>
</feature>
<feature type="binding site" evidence="19">
    <location>
        <position position="360"/>
    </location>
    <ligand>
        <name>GTP</name>
        <dbReference type="ChEBI" id="CHEBI:37565"/>
    </ligand>
</feature>
<dbReference type="GO" id="GO:0030154">
    <property type="term" value="P:cell differentiation"/>
    <property type="evidence" value="ECO:0007669"/>
    <property type="project" value="UniProtKB-KW"/>
</dbReference>
<evidence type="ECO:0000256" key="3">
    <source>
        <dbReference type="ARBA" id="ARBA00022448"/>
    </source>
</evidence>
<evidence type="ECO:0000256" key="5">
    <source>
        <dbReference type="ARBA" id="ARBA00022473"/>
    </source>
</evidence>
<proteinExistence type="inferred from homology"/>
<keyword evidence="8 19" id="KW-0547">Nucleotide-binding</keyword>
<keyword evidence="7 20" id="KW-0479">Metal-binding</keyword>
<name>A0A836EUU5_9HYME</name>
<feature type="non-terminal residue" evidence="22">
    <location>
        <position position="472"/>
    </location>
</feature>
<dbReference type="GO" id="GO:0048731">
    <property type="term" value="P:system development"/>
    <property type="evidence" value="ECO:0007669"/>
    <property type="project" value="UniProtKB-ARBA"/>
</dbReference>
<dbReference type="InterPro" id="IPR024156">
    <property type="entry name" value="Small_GTPase_ARF"/>
</dbReference>
<evidence type="ECO:0000259" key="21">
    <source>
        <dbReference type="PROSITE" id="PS50081"/>
    </source>
</evidence>
<dbReference type="AlphaFoldDB" id="A0A836EUU5"/>
<dbReference type="GO" id="GO:0007283">
    <property type="term" value="P:spermatogenesis"/>
    <property type="evidence" value="ECO:0007669"/>
    <property type="project" value="UniProtKB-KW"/>
</dbReference>
<evidence type="ECO:0000256" key="14">
    <source>
        <dbReference type="ARBA" id="ARBA00022927"/>
    </source>
</evidence>
<dbReference type="SUPFAM" id="SSF57889">
    <property type="entry name" value="Cysteine-rich domain"/>
    <property type="match status" value="1"/>
</dbReference>
<dbReference type="InterPro" id="IPR002219">
    <property type="entry name" value="PKC_DAG/PE"/>
</dbReference>
<keyword evidence="6" id="KW-0519">Myristate</keyword>
<evidence type="ECO:0000256" key="16">
    <source>
        <dbReference type="ARBA" id="ARBA00023134"/>
    </source>
</evidence>
<dbReference type="CDD" id="cd20821">
    <property type="entry name" value="C1_MgcRacGAP"/>
    <property type="match status" value="1"/>
</dbReference>
<keyword evidence="15" id="KW-0333">Golgi apparatus</keyword>
<evidence type="ECO:0000256" key="17">
    <source>
        <dbReference type="ARBA" id="ARBA00023288"/>
    </source>
</evidence>
<dbReference type="PROSITE" id="PS50081">
    <property type="entry name" value="ZF_DAG_PE_2"/>
    <property type="match status" value="1"/>
</dbReference>
<evidence type="ECO:0000256" key="15">
    <source>
        <dbReference type="ARBA" id="ARBA00023034"/>
    </source>
</evidence>
<evidence type="ECO:0000256" key="7">
    <source>
        <dbReference type="ARBA" id="ARBA00022723"/>
    </source>
</evidence>
<evidence type="ECO:0000256" key="10">
    <source>
        <dbReference type="ARBA" id="ARBA00022782"/>
    </source>
</evidence>
<evidence type="ECO:0000256" key="13">
    <source>
        <dbReference type="ARBA" id="ARBA00022892"/>
    </source>
</evidence>
<dbReference type="SMART" id="SM00178">
    <property type="entry name" value="SAR"/>
    <property type="match status" value="1"/>
</dbReference>
<evidence type="ECO:0000256" key="4">
    <source>
        <dbReference type="ARBA" id="ARBA00022468"/>
    </source>
</evidence>
<dbReference type="InterPro" id="IPR046349">
    <property type="entry name" value="C1-like_sf"/>
</dbReference>
<dbReference type="GO" id="GO:0005525">
    <property type="term" value="F:GTP binding"/>
    <property type="evidence" value="ECO:0007669"/>
    <property type="project" value="UniProtKB-KW"/>
</dbReference>
<evidence type="ECO:0000256" key="8">
    <source>
        <dbReference type="ARBA" id="ARBA00022741"/>
    </source>
</evidence>
<evidence type="ECO:0000256" key="1">
    <source>
        <dbReference type="ARBA" id="ARBA00004555"/>
    </source>
</evidence>
<comment type="similarity">
    <text evidence="2">Belongs to the small GTPase superfamily. Arf family.</text>
</comment>
<comment type="function">
    <text evidence="18">GTP-binding protein involved in protein trafficking; may modulate vesicle budding and uncoating within the Golgi apparatus.</text>
</comment>
<comment type="caution">
    <text evidence="22">The sequence shown here is derived from an EMBL/GenBank/DDBJ whole genome shotgun (WGS) entry which is preliminary data.</text>
</comment>
<keyword evidence="12" id="KW-0744">Spermatogenesis</keyword>
<accession>A0A836EUU5</accession>
<keyword evidence="11" id="KW-0862">Zinc</keyword>
<feature type="domain" description="Phorbol-ester/DAG-type" evidence="21">
    <location>
        <begin position="219"/>
        <end position="269"/>
    </location>
</feature>
<gene>
    <name evidence="22" type="primary">Arf1</name>
    <name evidence="22" type="ORF">G6Z75_0010102</name>
</gene>
<comment type="subcellular location">
    <subcellularLocation>
        <location evidence="1">Golgi apparatus</location>
    </subcellularLocation>
</comment>
<feature type="binding site" evidence="19">
    <location>
        <begin position="314"/>
        <end position="321"/>
    </location>
    <ligand>
        <name>GTP</name>
        <dbReference type="ChEBI" id="CHEBI:37565"/>
    </ligand>
</feature>
<dbReference type="InterPro" id="IPR006689">
    <property type="entry name" value="Small_GTPase_ARF/SAR"/>
</dbReference>
<dbReference type="GO" id="GO:0051649">
    <property type="term" value="P:establishment of localization in cell"/>
    <property type="evidence" value="ECO:0007669"/>
    <property type="project" value="UniProtKB-ARBA"/>
</dbReference>
<feature type="binding site" evidence="19">
    <location>
        <begin position="416"/>
        <end position="419"/>
    </location>
    <ligand>
        <name>GTP</name>
        <dbReference type="ChEBI" id="CHEBI:37565"/>
    </ligand>
</feature>
<dbReference type="GO" id="GO:0005794">
    <property type="term" value="C:Golgi apparatus"/>
    <property type="evidence" value="ECO:0007669"/>
    <property type="project" value="UniProtKB-SubCell"/>
</dbReference>
<reference evidence="22" key="1">
    <citation type="submission" date="2020-02" db="EMBL/GenBank/DDBJ databases">
        <title>Relaxed selection underlies rapid genomic changes in the transitions from sociality to social parasitism in ants.</title>
        <authorList>
            <person name="Bi X."/>
        </authorList>
    </citation>
    <scope>NUCLEOTIDE SEQUENCE</scope>
    <source>
        <strain evidence="22">BGI-DK2013a</strain>
        <tissue evidence="22">Whole body</tissue>
    </source>
</reference>
<evidence type="ECO:0000313" key="23">
    <source>
        <dbReference type="Proteomes" id="UP000667349"/>
    </source>
</evidence>
<dbReference type="FunFam" id="3.30.60.20:FF:000033">
    <property type="entry name" value="Rac GTPase-activating protein 1"/>
    <property type="match status" value="1"/>
</dbReference>
<dbReference type="SMART" id="SM00175">
    <property type="entry name" value="RAB"/>
    <property type="match status" value="1"/>
</dbReference>
<dbReference type="Gene3D" id="3.30.60.20">
    <property type="match status" value="1"/>
</dbReference>
<keyword evidence="10" id="KW-0221">Differentiation</keyword>
<keyword evidence="9" id="KW-0863">Zinc-finger</keyword>
<dbReference type="Gene3D" id="3.40.50.300">
    <property type="entry name" value="P-loop containing nucleotide triphosphate hydrolases"/>
    <property type="match status" value="1"/>
</dbReference>
<dbReference type="GO" id="GO:0005096">
    <property type="term" value="F:GTPase activator activity"/>
    <property type="evidence" value="ECO:0007669"/>
    <property type="project" value="UniProtKB-KW"/>
</dbReference>
<dbReference type="Pfam" id="PF00130">
    <property type="entry name" value="C1_1"/>
    <property type="match status" value="1"/>
</dbReference>
<dbReference type="SMART" id="SM00109">
    <property type="entry name" value="C1"/>
    <property type="match status" value="1"/>
</dbReference>
<dbReference type="GO" id="GO:0008270">
    <property type="term" value="F:zinc ion binding"/>
    <property type="evidence" value="ECO:0007669"/>
    <property type="project" value="UniProtKB-KW"/>
</dbReference>
<dbReference type="GO" id="GO:0003924">
    <property type="term" value="F:GTPase activity"/>
    <property type="evidence" value="ECO:0007669"/>
    <property type="project" value="InterPro"/>
</dbReference>
<dbReference type="GO" id="GO:0015031">
    <property type="term" value="P:protein transport"/>
    <property type="evidence" value="ECO:0007669"/>
    <property type="project" value="UniProtKB-KW"/>
</dbReference>
<keyword evidence="20" id="KW-0460">Magnesium</keyword>
<evidence type="ECO:0000256" key="11">
    <source>
        <dbReference type="ARBA" id="ARBA00022833"/>
    </source>
</evidence>
<dbReference type="Proteomes" id="UP000667349">
    <property type="component" value="Unassembled WGS sequence"/>
</dbReference>
<keyword evidence="3" id="KW-0813">Transport</keyword>
<keyword evidence="23" id="KW-1185">Reference proteome</keyword>
<evidence type="ECO:0000256" key="12">
    <source>
        <dbReference type="ARBA" id="ARBA00022871"/>
    </source>
</evidence>
<keyword evidence="4" id="KW-0343">GTPase activation</keyword>
<dbReference type="EMBL" id="JAANHZ010000806">
    <property type="protein sequence ID" value="KAG5306757.1"/>
    <property type="molecule type" value="Genomic_DNA"/>
</dbReference>
<dbReference type="InterPro" id="IPR005225">
    <property type="entry name" value="Small_GTP-bd"/>
</dbReference>
<evidence type="ECO:0000256" key="18">
    <source>
        <dbReference type="ARBA" id="ARBA00053326"/>
    </source>
</evidence>
<keyword evidence="13" id="KW-0931">ER-Golgi transport</keyword>
<dbReference type="CDD" id="cd04150">
    <property type="entry name" value="Arf1_5_like"/>
    <property type="match status" value="1"/>
</dbReference>
<dbReference type="NCBIfam" id="TIGR00231">
    <property type="entry name" value="small_GTP"/>
    <property type="match status" value="1"/>
</dbReference>
<feature type="non-terminal residue" evidence="22">
    <location>
        <position position="1"/>
    </location>
</feature>
<dbReference type="PANTHER" id="PTHR11711">
    <property type="entry name" value="ADP RIBOSYLATION FACTOR-RELATED"/>
    <property type="match status" value="1"/>
</dbReference>
<evidence type="ECO:0000313" key="22">
    <source>
        <dbReference type="EMBL" id="KAG5306757.1"/>
    </source>
</evidence>
<organism evidence="22 23">
    <name type="scientific">Acromyrmex insinuator</name>
    <dbReference type="NCBI Taxonomy" id="230686"/>
    <lineage>
        <taxon>Eukaryota</taxon>
        <taxon>Metazoa</taxon>
        <taxon>Ecdysozoa</taxon>
        <taxon>Arthropoda</taxon>
        <taxon>Hexapoda</taxon>
        <taxon>Insecta</taxon>
        <taxon>Pterygota</taxon>
        <taxon>Neoptera</taxon>
        <taxon>Endopterygota</taxon>
        <taxon>Hymenoptera</taxon>
        <taxon>Apocrita</taxon>
        <taxon>Aculeata</taxon>
        <taxon>Formicoidea</taxon>
        <taxon>Formicidae</taxon>
        <taxon>Myrmicinae</taxon>
        <taxon>Acromyrmex</taxon>
    </lineage>
</organism>
<dbReference type="PROSITE" id="PS00479">
    <property type="entry name" value="ZF_DAG_PE_1"/>
    <property type="match status" value="1"/>
</dbReference>